<evidence type="ECO:0000256" key="2">
    <source>
        <dbReference type="SAM" id="SignalP"/>
    </source>
</evidence>
<dbReference type="Proteomes" id="UP000604046">
    <property type="component" value="Unassembled WGS sequence"/>
</dbReference>
<comment type="caution">
    <text evidence="3">The sequence shown here is derived from an EMBL/GenBank/DDBJ whole genome shotgun (WGS) entry which is preliminary data.</text>
</comment>
<keyword evidence="4" id="KW-1185">Reference proteome</keyword>
<accession>A0A812HUV3</accession>
<organism evidence="3 4">
    <name type="scientific">Symbiodinium natans</name>
    <dbReference type="NCBI Taxonomy" id="878477"/>
    <lineage>
        <taxon>Eukaryota</taxon>
        <taxon>Sar</taxon>
        <taxon>Alveolata</taxon>
        <taxon>Dinophyceae</taxon>
        <taxon>Suessiales</taxon>
        <taxon>Symbiodiniaceae</taxon>
        <taxon>Symbiodinium</taxon>
    </lineage>
</organism>
<gene>
    <name evidence="3" type="ORF">SNAT2548_LOCUS2008</name>
</gene>
<name>A0A812HUV3_9DINO</name>
<dbReference type="AlphaFoldDB" id="A0A812HUV3"/>
<evidence type="ECO:0000313" key="3">
    <source>
        <dbReference type="EMBL" id="CAE6961745.1"/>
    </source>
</evidence>
<proteinExistence type="predicted"/>
<reference evidence="3" key="1">
    <citation type="submission" date="2021-02" db="EMBL/GenBank/DDBJ databases">
        <authorList>
            <person name="Dougan E. K."/>
            <person name="Rhodes N."/>
            <person name="Thang M."/>
            <person name="Chan C."/>
        </authorList>
    </citation>
    <scope>NUCLEOTIDE SEQUENCE</scope>
</reference>
<feature type="signal peptide" evidence="2">
    <location>
        <begin position="1"/>
        <end position="15"/>
    </location>
</feature>
<sequence>MRLCLVFAIFASAVAQDSGSCEDSALVQFKRKQSLRPSTALPQFNPVALAATAKRETPQLQCTDAEPQSPRDVTPGFRGGQEARVKPLDGDATPRFIQANIHFHLGAEHRSAVPNGYSKTPDEVGFTEPLVRPENASDIRAGYFCDLDNISNTDLQNYSFSFCKGVQVGYTYEFHWVFSTGAPLIGLRDEGGEGILGISDGLGGALNRTVNPKIIVRGQVCRIIYNQSLTDVDADYNDFVHRWRQPAFGNAVRYIGSTTGTDFNNSVCSPLEVNWHVDMNCCTLSAQTFDRLCEEMAGEGLDKDLAPKPSRELVSREISAAVAFPLYPSPLPPAPVPTSTSTPR</sequence>
<dbReference type="EMBL" id="CAJNDS010000113">
    <property type="protein sequence ID" value="CAE6961745.1"/>
    <property type="molecule type" value="Genomic_DNA"/>
</dbReference>
<dbReference type="InterPro" id="IPR018883">
    <property type="entry name" value="Delta_CA"/>
</dbReference>
<evidence type="ECO:0000313" key="4">
    <source>
        <dbReference type="Proteomes" id="UP000604046"/>
    </source>
</evidence>
<dbReference type="OrthoDB" id="436883at2759"/>
<protein>
    <submittedName>
        <fullName evidence="3">Uncharacterized protein</fullName>
    </submittedName>
</protein>
<keyword evidence="2" id="KW-0732">Signal</keyword>
<evidence type="ECO:0000256" key="1">
    <source>
        <dbReference type="SAM" id="MobiDB-lite"/>
    </source>
</evidence>
<dbReference type="Pfam" id="PF10563">
    <property type="entry name" value="CA_like"/>
    <property type="match status" value="1"/>
</dbReference>
<feature type="region of interest" description="Disordered" evidence="1">
    <location>
        <begin position="56"/>
        <end position="82"/>
    </location>
</feature>
<feature type="chain" id="PRO_5032706718" evidence="2">
    <location>
        <begin position="16"/>
        <end position="344"/>
    </location>
</feature>